<keyword evidence="1" id="KW-1133">Transmembrane helix</keyword>
<keyword evidence="1" id="KW-0812">Transmembrane</keyword>
<feature type="transmembrane region" description="Helical" evidence="1">
    <location>
        <begin position="71"/>
        <end position="88"/>
    </location>
</feature>
<dbReference type="Proteomes" id="UP000886841">
    <property type="component" value="Unassembled WGS sequence"/>
</dbReference>
<name>A0A9D1JGV8_9FIRM</name>
<organism evidence="2 3">
    <name type="scientific">Candidatus Egerieimonas intestinavium</name>
    <dbReference type="NCBI Taxonomy" id="2840777"/>
    <lineage>
        <taxon>Bacteria</taxon>
        <taxon>Bacillati</taxon>
        <taxon>Bacillota</taxon>
        <taxon>Clostridia</taxon>
        <taxon>Lachnospirales</taxon>
        <taxon>Lachnospiraceae</taxon>
        <taxon>Lachnospiraceae incertae sedis</taxon>
        <taxon>Candidatus Egerieimonas</taxon>
    </lineage>
</organism>
<reference evidence="2" key="2">
    <citation type="journal article" date="2021" name="PeerJ">
        <title>Extensive microbial diversity within the chicken gut microbiome revealed by metagenomics and culture.</title>
        <authorList>
            <person name="Gilroy R."/>
            <person name="Ravi A."/>
            <person name="Getino M."/>
            <person name="Pursley I."/>
            <person name="Horton D.L."/>
            <person name="Alikhan N.F."/>
            <person name="Baker D."/>
            <person name="Gharbi K."/>
            <person name="Hall N."/>
            <person name="Watson M."/>
            <person name="Adriaenssens E.M."/>
            <person name="Foster-Nyarko E."/>
            <person name="Jarju S."/>
            <person name="Secka A."/>
            <person name="Antonio M."/>
            <person name="Oren A."/>
            <person name="Chaudhuri R.R."/>
            <person name="La Ragione R."/>
            <person name="Hildebrand F."/>
            <person name="Pallen M.J."/>
        </authorList>
    </citation>
    <scope>NUCLEOTIDE SEQUENCE</scope>
    <source>
        <strain evidence="2">ChiSxjej1B13-7041</strain>
    </source>
</reference>
<feature type="non-terminal residue" evidence="2">
    <location>
        <position position="114"/>
    </location>
</feature>
<evidence type="ECO:0000256" key="1">
    <source>
        <dbReference type="SAM" id="Phobius"/>
    </source>
</evidence>
<protein>
    <submittedName>
        <fullName evidence="2">Uncharacterized protein</fullName>
    </submittedName>
</protein>
<sequence length="114" mass="12560">MKKLLSKVHSSDMIICVAFLALVVTGIILPKTGPLVLMDEACDLLLIWGVCIFVSVRLIRLNKDDLTSAKTWRGIVIAACAAACIWFTKDIVLDVAEGPRRMTLENTEVSRMQA</sequence>
<dbReference type="AlphaFoldDB" id="A0A9D1JGV8"/>
<comment type="caution">
    <text evidence="2">The sequence shown here is derived from an EMBL/GenBank/DDBJ whole genome shotgun (WGS) entry which is preliminary data.</text>
</comment>
<accession>A0A9D1JGV8</accession>
<evidence type="ECO:0000313" key="2">
    <source>
        <dbReference type="EMBL" id="HIR93642.1"/>
    </source>
</evidence>
<proteinExistence type="predicted"/>
<keyword evidence="1" id="KW-0472">Membrane</keyword>
<feature type="transmembrane region" description="Helical" evidence="1">
    <location>
        <begin position="12"/>
        <end position="29"/>
    </location>
</feature>
<reference evidence="2" key="1">
    <citation type="submission" date="2020-10" db="EMBL/GenBank/DDBJ databases">
        <authorList>
            <person name="Gilroy R."/>
        </authorList>
    </citation>
    <scope>NUCLEOTIDE SEQUENCE</scope>
    <source>
        <strain evidence="2">ChiSxjej1B13-7041</strain>
    </source>
</reference>
<evidence type="ECO:0000313" key="3">
    <source>
        <dbReference type="Proteomes" id="UP000886841"/>
    </source>
</evidence>
<feature type="transmembrane region" description="Helical" evidence="1">
    <location>
        <begin position="41"/>
        <end position="59"/>
    </location>
</feature>
<dbReference type="EMBL" id="DVHU01000083">
    <property type="protein sequence ID" value="HIR93642.1"/>
    <property type="molecule type" value="Genomic_DNA"/>
</dbReference>
<gene>
    <name evidence="2" type="ORF">IAB98_09520</name>
</gene>